<feature type="region of interest" description="Disordered" evidence="1">
    <location>
        <begin position="21"/>
        <end position="67"/>
    </location>
</feature>
<gene>
    <name evidence="2" type="ORF">EYF80_001126</name>
</gene>
<name>A0A4Z2JG72_9TELE</name>
<feature type="compositionally biased region" description="Basic and acidic residues" evidence="1">
    <location>
        <begin position="47"/>
        <end position="67"/>
    </location>
</feature>
<dbReference type="AlphaFoldDB" id="A0A4Z2JG72"/>
<accession>A0A4Z2JG72</accession>
<comment type="caution">
    <text evidence="2">The sequence shown here is derived from an EMBL/GenBank/DDBJ whole genome shotgun (WGS) entry which is preliminary data.</text>
</comment>
<evidence type="ECO:0000313" key="3">
    <source>
        <dbReference type="Proteomes" id="UP000314294"/>
    </source>
</evidence>
<dbReference type="Proteomes" id="UP000314294">
    <property type="component" value="Unassembled WGS sequence"/>
</dbReference>
<sequence length="67" mass="7363">MHLQGPGALAEVERSFEAAAWTGPHSSVTSGQKRLKELPNKMTPHPELQREKGVSQSGGEREKNKQL</sequence>
<evidence type="ECO:0000313" key="2">
    <source>
        <dbReference type="EMBL" id="TNN88794.1"/>
    </source>
</evidence>
<dbReference type="EMBL" id="SRLO01000004">
    <property type="protein sequence ID" value="TNN88794.1"/>
    <property type="molecule type" value="Genomic_DNA"/>
</dbReference>
<reference evidence="2 3" key="1">
    <citation type="submission" date="2019-03" db="EMBL/GenBank/DDBJ databases">
        <title>First draft genome of Liparis tanakae, snailfish: a comprehensive survey of snailfish specific genes.</title>
        <authorList>
            <person name="Kim W."/>
            <person name="Song I."/>
            <person name="Jeong J.-H."/>
            <person name="Kim D."/>
            <person name="Kim S."/>
            <person name="Ryu S."/>
            <person name="Song J.Y."/>
            <person name="Lee S.K."/>
        </authorList>
    </citation>
    <scope>NUCLEOTIDE SEQUENCE [LARGE SCALE GENOMIC DNA]</scope>
    <source>
        <tissue evidence="2">Muscle</tissue>
    </source>
</reference>
<proteinExistence type="predicted"/>
<protein>
    <submittedName>
        <fullName evidence="2">Uncharacterized protein</fullName>
    </submittedName>
</protein>
<organism evidence="2 3">
    <name type="scientific">Liparis tanakae</name>
    <name type="common">Tanaka's snailfish</name>
    <dbReference type="NCBI Taxonomy" id="230148"/>
    <lineage>
        <taxon>Eukaryota</taxon>
        <taxon>Metazoa</taxon>
        <taxon>Chordata</taxon>
        <taxon>Craniata</taxon>
        <taxon>Vertebrata</taxon>
        <taxon>Euteleostomi</taxon>
        <taxon>Actinopterygii</taxon>
        <taxon>Neopterygii</taxon>
        <taxon>Teleostei</taxon>
        <taxon>Neoteleostei</taxon>
        <taxon>Acanthomorphata</taxon>
        <taxon>Eupercaria</taxon>
        <taxon>Perciformes</taxon>
        <taxon>Cottioidei</taxon>
        <taxon>Cottales</taxon>
        <taxon>Liparidae</taxon>
        <taxon>Liparis</taxon>
    </lineage>
</organism>
<evidence type="ECO:0000256" key="1">
    <source>
        <dbReference type="SAM" id="MobiDB-lite"/>
    </source>
</evidence>
<keyword evidence="3" id="KW-1185">Reference proteome</keyword>